<reference evidence="5 6" key="1">
    <citation type="submission" date="2016-07" db="EMBL/GenBank/DDBJ databases">
        <title>Pervasive Adenine N6-methylation of Active Genes in Fungi.</title>
        <authorList>
            <consortium name="DOE Joint Genome Institute"/>
            <person name="Mondo S.J."/>
            <person name="Dannebaum R.O."/>
            <person name="Kuo R.C."/>
            <person name="Labutti K."/>
            <person name="Haridas S."/>
            <person name="Kuo A."/>
            <person name="Salamov A."/>
            <person name="Ahrendt S.R."/>
            <person name="Lipzen A."/>
            <person name="Sullivan W."/>
            <person name="Andreopoulos W.B."/>
            <person name="Clum A."/>
            <person name="Lindquist E."/>
            <person name="Daum C."/>
            <person name="Ramamoorthy G.K."/>
            <person name="Gryganskyi A."/>
            <person name="Culley D."/>
            <person name="Magnuson J.K."/>
            <person name="James T.Y."/>
            <person name="O'Malley M.A."/>
            <person name="Stajich J.E."/>
            <person name="Spatafora J.W."/>
            <person name="Visel A."/>
            <person name="Grigoriev I.V."/>
        </authorList>
    </citation>
    <scope>NUCLEOTIDE SEQUENCE [LARGE SCALE GENOMIC DNA]</scope>
    <source>
        <strain evidence="5 6">NRRL 3301</strain>
    </source>
</reference>
<proteinExistence type="inferred from homology"/>
<comment type="subcellular location">
    <subcellularLocation>
        <location evidence="1">Lipid droplet</location>
    </subcellularLocation>
</comment>
<evidence type="ECO:0000256" key="2">
    <source>
        <dbReference type="ARBA" id="ARBA00008300"/>
    </source>
</evidence>
<organism evidence="5 6">
    <name type="scientific">Hesseltinella vesiculosa</name>
    <dbReference type="NCBI Taxonomy" id="101127"/>
    <lineage>
        <taxon>Eukaryota</taxon>
        <taxon>Fungi</taxon>
        <taxon>Fungi incertae sedis</taxon>
        <taxon>Mucoromycota</taxon>
        <taxon>Mucoromycotina</taxon>
        <taxon>Mucoromycetes</taxon>
        <taxon>Mucorales</taxon>
        <taxon>Cunninghamellaceae</taxon>
        <taxon>Hesseltinella</taxon>
    </lineage>
</organism>
<dbReference type="SUPFAM" id="SSF53474">
    <property type="entry name" value="alpha/beta-Hydrolases"/>
    <property type="match status" value="1"/>
</dbReference>
<comment type="caution">
    <text evidence="5">The sequence shown here is derived from an EMBL/GenBank/DDBJ whole genome shotgun (WGS) entry which is preliminary data.</text>
</comment>
<dbReference type="PANTHER" id="PTHR13390:SF0">
    <property type="entry name" value="LIPID DROPLET-ASSOCIATED HYDROLASE"/>
    <property type="match status" value="1"/>
</dbReference>
<dbReference type="Pfam" id="PF10230">
    <property type="entry name" value="LIDHydrolase"/>
    <property type="match status" value="1"/>
</dbReference>
<dbReference type="GO" id="GO:0005811">
    <property type="term" value="C:lipid droplet"/>
    <property type="evidence" value="ECO:0007669"/>
    <property type="project" value="UniProtKB-SubCell"/>
</dbReference>
<evidence type="ECO:0000256" key="3">
    <source>
        <dbReference type="ARBA" id="ARBA00022677"/>
    </source>
</evidence>
<dbReference type="GO" id="GO:0016298">
    <property type="term" value="F:lipase activity"/>
    <property type="evidence" value="ECO:0007669"/>
    <property type="project" value="InterPro"/>
</dbReference>
<dbReference type="EMBL" id="MCGT01000012">
    <property type="protein sequence ID" value="ORX55105.1"/>
    <property type="molecule type" value="Genomic_DNA"/>
</dbReference>
<dbReference type="AlphaFoldDB" id="A0A1X2GJC1"/>
<comment type="similarity">
    <text evidence="2">Belongs to the AB hydrolase superfamily. LDAH family.</text>
</comment>
<protein>
    <submittedName>
        <fullName evidence="5">Alpha/beta-hydrolase</fullName>
    </submittedName>
</protein>
<keyword evidence="4 5" id="KW-0378">Hydrolase</keyword>
<evidence type="ECO:0000313" key="5">
    <source>
        <dbReference type="EMBL" id="ORX55105.1"/>
    </source>
</evidence>
<dbReference type="Gene3D" id="3.40.50.1820">
    <property type="entry name" value="alpha/beta hydrolase"/>
    <property type="match status" value="1"/>
</dbReference>
<dbReference type="Proteomes" id="UP000242146">
    <property type="component" value="Unassembled WGS sequence"/>
</dbReference>
<gene>
    <name evidence="5" type="ORF">DM01DRAFT_1321452</name>
</gene>
<accession>A0A1X2GJC1</accession>
<keyword evidence="3" id="KW-0551">Lipid droplet</keyword>
<dbReference type="InterPro" id="IPR029058">
    <property type="entry name" value="AB_hydrolase_fold"/>
</dbReference>
<dbReference type="OrthoDB" id="448051at2759"/>
<dbReference type="STRING" id="101127.A0A1X2GJC1"/>
<evidence type="ECO:0000256" key="4">
    <source>
        <dbReference type="ARBA" id="ARBA00022801"/>
    </source>
</evidence>
<dbReference type="InterPro" id="IPR019363">
    <property type="entry name" value="LDAH"/>
</dbReference>
<keyword evidence="6" id="KW-1185">Reference proteome</keyword>
<sequence>MRAQLFTTPLRTVWNVDSHKTESLWWPAQSTQQPKTVLFFICGNPGLIEYYTHFLQAIHQTTVTLEIVGVSHLGHSLGPHNPPEAAGRVYGLQEQIDHKVACFDQLRQDNPEDTNYILMGHSMGAYVCAEVLKQRPDHRITTMIALFPTLREIALTPNGVNISRLVSTIPISVVSGAAGLAGWLPSPVRQGATWLMTGQKNASLQVTAHGLLHRSVVQNALHLAKQEMETIKALDHDFYSVHSDKFILYYSRNDQWAPPDHFDYMAEHFPNAKVHLCPQDIPHAFVLDDTHSEYIASRVVEWLKK</sequence>
<evidence type="ECO:0000313" key="6">
    <source>
        <dbReference type="Proteomes" id="UP000242146"/>
    </source>
</evidence>
<dbReference type="PANTHER" id="PTHR13390">
    <property type="entry name" value="LIPASE"/>
    <property type="match status" value="1"/>
</dbReference>
<dbReference type="GO" id="GO:0019915">
    <property type="term" value="P:lipid storage"/>
    <property type="evidence" value="ECO:0007669"/>
    <property type="project" value="InterPro"/>
</dbReference>
<name>A0A1X2GJC1_9FUNG</name>
<evidence type="ECO:0000256" key="1">
    <source>
        <dbReference type="ARBA" id="ARBA00004502"/>
    </source>
</evidence>